<dbReference type="InterPro" id="IPR050639">
    <property type="entry name" value="SSR_resolvase"/>
</dbReference>
<evidence type="ECO:0000256" key="5">
    <source>
        <dbReference type="PIRSR" id="PIRSR606118-50"/>
    </source>
</evidence>
<keyword evidence="3" id="KW-0238">DNA-binding</keyword>
<comment type="caution">
    <text evidence="7">The sequence shown here is derived from an EMBL/GenBank/DDBJ whole genome shotgun (WGS) entry which is preliminary data.</text>
</comment>
<sequence length="203" mass="21657">MRLLGYARISTASQDAQLQLDALASAGVESRDVFSDVTSGSKTAAQRPGMRRLLDYATPGDTVVVWRVDRLGRSLIDVLNTVNLLTESGIAVRSVQDGIDPATTSGRLMLNMLATLAEYERELIVERVNAGIAAAKASGTRFGRPPVRADVIAEKLEMATGARAKGKTATQAAELVGWSRATLYRHQSAAAAQTVDQQQSPTT</sequence>
<comment type="similarity">
    <text evidence="1">Belongs to the site-specific recombinase resolvase family.</text>
</comment>
<dbReference type="SMART" id="SM00857">
    <property type="entry name" value="Resolvase"/>
    <property type="match status" value="1"/>
</dbReference>
<keyword evidence="4" id="KW-0233">DNA recombination</keyword>
<dbReference type="Pfam" id="PF00239">
    <property type="entry name" value="Resolvase"/>
    <property type="match status" value="1"/>
</dbReference>
<gene>
    <name evidence="7" type="ORF">EAX62_16425</name>
</gene>
<dbReference type="InterPro" id="IPR006118">
    <property type="entry name" value="Recombinase_CS"/>
</dbReference>
<dbReference type="PANTHER" id="PTHR30461:SF2">
    <property type="entry name" value="SERINE RECOMBINASE PINE-RELATED"/>
    <property type="match status" value="1"/>
</dbReference>
<dbReference type="PANTHER" id="PTHR30461">
    <property type="entry name" value="DNA-INVERTASE FROM LAMBDOID PROPHAGE"/>
    <property type="match status" value="1"/>
</dbReference>
<dbReference type="PROSITE" id="PS51736">
    <property type="entry name" value="RECOMBINASES_3"/>
    <property type="match status" value="1"/>
</dbReference>
<evidence type="ECO:0000313" key="8">
    <source>
        <dbReference type="Proteomes" id="UP000275256"/>
    </source>
</evidence>
<dbReference type="Proteomes" id="UP000275256">
    <property type="component" value="Unassembled WGS sequence"/>
</dbReference>
<dbReference type="PROSITE" id="PS00398">
    <property type="entry name" value="RECOMBINASES_2"/>
    <property type="match status" value="1"/>
</dbReference>
<dbReference type="CDD" id="cd03768">
    <property type="entry name" value="SR_ResInv"/>
    <property type="match status" value="1"/>
</dbReference>
<evidence type="ECO:0000259" key="6">
    <source>
        <dbReference type="PROSITE" id="PS51736"/>
    </source>
</evidence>
<evidence type="ECO:0000256" key="4">
    <source>
        <dbReference type="ARBA" id="ARBA00023172"/>
    </source>
</evidence>
<dbReference type="GO" id="GO:0000150">
    <property type="term" value="F:DNA strand exchange activity"/>
    <property type="evidence" value="ECO:0007669"/>
    <property type="project" value="InterPro"/>
</dbReference>
<dbReference type="GO" id="GO:0015074">
    <property type="term" value="P:DNA integration"/>
    <property type="evidence" value="ECO:0007669"/>
    <property type="project" value="UniProtKB-KW"/>
</dbReference>
<reference evidence="7 8" key="1">
    <citation type="submission" date="2018-10" db="EMBL/GenBank/DDBJ databases">
        <title>Tessaracoccus antarcticuss sp. nov., isolated from sediment.</title>
        <authorList>
            <person name="Zhou L.Y."/>
            <person name="Du Z.J."/>
        </authorList>
    </citation>
    <scope>NUCLEOTIDE SEQUENCE [LARGE SCALE GENOMIC DNA]</scope>
    <source>
        <strain evidence="7 8">JDX10</strain>
    </source>
</reference>
<dbReference type="OrthoDB" id="128993at2"/>
<dbReference type="InterPro" id="IPR006119">
    <property type="entry name" value="Resolv_N"/>
</dbReference>
<protein>
    <submittedName>
        <fullName evidence="7">Recombinase family protein</fullName>
    </submittedName>
</protein>
<dbReference type="SUPFAM" id="SSF53041">
    <property type="entry name" value="Resolvase-like"/>
    <property type="match status" value="1"/>
</dbReference>
<accession>A0A3M0GII2</accession>
<dbReference type="AlphaFoldDB" id="A0A3M0GII2"/>
<dbReference type="FunFam" id="3.40.50.1390:FF:000001">
    <property type="entry name" value="DNA recombinase"/>
    <property type="match status" value="1"/>
</dbReference>
<name>A0A3M0GII2_9ACTN</name>
<dbReference type="InterPro" id="IPR036162">
    <property type="entry name" value="Resolvase-like_N_sf"/>
</dbReference>
<feature type="active site" description="O-(5'-phospho-DNA)-serine intermediate" evidence="5">
    <location>
        <position position="10"/>
    </location>
</feature>
<feature type="domain" description="Resolvase/invertase-type recombinase catalytic" evidence="6">
    <location>
        <begin position="2"/>
        <end position="139"/>
    </location>
</feature>
<dbReference type="RefSeq" id="WP_121902818.1">
    <property type="nucleotide sequence ID" value="NZ_REFW01000008.1"/>
</dbReference>
<evidence type="ECO:0000256" key="1">
    <source>
        <dbReference type="ARBA" id="ARBA00009913"/>
    </source>
</evidence>
<dbReference type="EMBL" id="REFW01000008">
    <property type="protein sequence ID" value="RMB57076.1"/>
    <property type="molecule type" value="Genomic_DNA"/>
</dbReference>
<dbReference type="Gene3D" id="3.40.50.1390">
    <property type="entry name" value="Resolvase, N-terminal catalytic domain"/>
    <property type="match status" value="1"/>
</dbReference>
<keyword evidence="8" id="KW-1185">Reference proteome</keyword>
<evidence type="ECO:0000256" key="2">
    <source>
        <dbReference type="ARBA" id="ARBA00022908"/>
    </source>
</evidence>
<dbReference type="GO" id="GO:0003677">
    <property type="term" value="F:DNA binding"/>
    <property type="evidence" value="ECO:0007669"/>
    <property type="project" value="UniProtKB-KW"/>
</dbReference>
<evidence type="ECO:0000256" key="3">
    <source>
        <dbReference type="ARBA" id="ARBA00023125"/>
    </source>
</evidence>
<keyword evidence="2" id="KW-0229">DNA integration</keyword>
<organism evidence="7 8">
    <name type="scientific">Tessaracoccus antarcticus</name>
    <dbReference type="NCBI Taxonomy" id="2479848"/>
    <lineage>
        <taxon>Bacteria</taxon>
        <taxon>Bacillati</taxon>
        <taxon>Actinomycetota</taxon>
        <taxon>Actinomycetes</taxon>
        <taxon>Propionibacteriales</taxon>
        <taxon>Propionibacteriaceae</taxon>
        <taxon>Tessaracoccus</taxon>
    </lineage>
</organism>
<proteinExistence type="inferred from homology"/>
<evidence type="ECO:0000313" key="7">
    <source>
        <dbReference type="EMBL" id="RMB57076.1"/>
    </source>
</evidence>